<name>A0A1F7WVH8_9BACT</name>
<dbReference type="InterPro" id="IPR013651">
    <property type="entry name" value="ATP-grasp_RimK-type"/>
</dbReference>
<comment type="caution">
    <text evidence="3">The sequence shown here is derived from an EMBL/GenBank/DDBJ whole genome shotgun (WGS) entry which is preliminary data.</text>
</comment>
<proteinExistence type="predicted"/>
<dbReference type="InterPro" id="IPR011761">
    <property type="entry name" value="ATP-grasp"/>
</dbReference>
<dbReference type="SUPFAM" id="SSF56059">
    <property type="entry name" value="Glutathione synthetase ATP-binding domain-like"/>
    <property type="match status" value="1"/>
</dbReference>
<dbReference type="PANTHER" id="PTHR21621:SF0">
    <property type="entry name" value="BETA-CITRYLGLUTAMATE SYNTHASE B-RELATED"/>
    <property type="match status" value="1"/>
</dbReference>
<evidence type="ECO:0000313" key="4">
    <source>
        <dbReference type="Proteomes" id="UP000177737"/>
    </source>
</evidence>
<feature type="domain" description="ATP-grasp" evidence="2">
    <location>
        <begin position="107"/>
        <end position="304"/>
    </location>
</feature>
<accession>A0A1F7WVH8</accession>
<evidence type="ECO:0000256" key="1">
    <source>
        <dbReference type="PROSITE-ProRule" id="PRU00409"/>
    </source>
</evidence>
<dbReference type="GO" id="GO:0018169">
    <property type="term" value="F:ribosomal S6-glutamic acid ligase activity"/>
    <property type="evidence" value="ECO:0007669"/>
    <property type="project" value="TreeGrafter"/>
</dbReference>
<keyword evidence="1" id="KW-0547">Nucleotide-binding</keyword>
<dbReference type="GO" id="GO:0005737">
    <property type="term" value="C:cytoplasm"/>
    <property type="evidence" value="ECO:0007669"/>
    <property type="project" value="TreeGrafter"/>
</dbReference>
<reference evidence="3 4" key="1">
    <citation type="journal article" date="2016" name="Nat. Commun.">
        <title>Thousands of microbial genomes shed light on interconnected biogeochemical processes in an aquifer system.</title>
        <authorList>
            <person name="Anantharaman K."/>
            <person name="Brown C.T."/>
            <person name="Hug L.A."/>
            <person name="Sharon I."/>
            <person name="Castelle C.J."/>
            <person name="Probst A.J."/>
            <person name="Thomas B.C."/>
            <person name="Singh A."/>
            <person name="Wilkins M.J."/>
            <person name="Karaoz U."/>
            <person name="Brodie E.L."/>
            <person name="Williams K.H."/>
            <person name="Hubbard S.S."/>
            <person name="Banfield J.F."/>
        </authorList>
    </citation>
    <scope>NUCLEOTIDE SEQUENCE [LARGE SCALE GENOMIC DNA]</scope>
</reference>
<gene>
    <name evidence="3" type="ORF">A2129_01155</name>
</gene>
<dbReference type="Pfam" id="PF08443">
    <property type="entry name" value="RimK"/>
    <property type="match status" value="1"/>
</dbReference>
<dbReference type="EMBL" id="MGFN01000016">
    <property type="protein sequence ID" value="OGM06841.1"/>
    <property type="molecule type" value="Genomic_DNA"/>
</dbReference>
<dbReference type="AlphaFoldDB" id="A0A1F7WVH8"/>
<evidence type="ECO:0000259" key="2">
    <source>
        <dbReference type="PROSITE" id="PS50975"/>
    </source>
</evidence>
<dbReference type="Gene3D" id="3.30.470.20">
    <property type="entry name" value="ATP-grasp fold, B domain"/>
    <property type="match status" value="1"/>
</dbReference>
<organism evidence="3 4">
    <name type="scientific">Candidatus Woesebacteria bacterium GWC1_42_13</name>
    <dbReference type="NCBI Taxonomy" id="1802475"/>
    <lineage>
        <taxon>Bacteria</taxon>
        <taxon>Candidatus Woeseibacteriota</taxon>
    </lineage>
</organism>
<dbReference type="GO" id="GO:0005524">
    <property type="term" value="F:ATP binding"/>
    <property type="evidence" value="ECO:0007669"/>
    <property type="project" value="UniProtKB-UniRule"/>
</dbReference>
<keyword evidence="1" id="KW-0067">ATP-binding</keyword>
<dbReference type="GO" id="GO:0046872">
    <property type="term" value="F:metal ion binding"/>
    <property type="evidence" value="ECO:0007669"/>
    <property type="project" value="InterPro"/>
</dbReference>
<evidence type="ECO:0000313" key="3">
    <source>
        <dbReference type="EMBL" id="OGM06841.1"/>
    </source>
</evidence>
<protein>
    <recommendedName>
        <fullName evidence="2">ATP-grasp domain-containing protein</fullName>
    </recommendedName>
</protein>
<dbReference type="GO" id="GO:0009432">
    <property type="term" value="P:SOS response"/>
    <property type="evidence" value="ECO:0007669"/>
    <property type="project" value="TreeGrafter"/>
</dbReference>
<dbReference type="Proteomes" id="UP000177737">
    <property type="component" value="Unassembled WGS sequence"/>
</dbReference>
<sequence>MAFSREFKGNSPLGHIGVKLPVYLRLLELCQDKGWEAYVLTKKTYKSGGVFAGCWKFDKGKFKKMKTKVKMDLVYDRSAGVKFPPEGDEGTIWVNRRDFKVLCWDKWKAYKILNEHMPKTFLVKRQVDIANILPKISTQWVVLKPYNGLKGQGVFVGPKSRAIKFRFPKKFKKYIAQEFVDTSQGIPLVASGLHDLRVAIVNAKAVWSNVRIPQEGSFKANVAEGGNLHEIDYETKVPHSVKKIVDAVIKKFFEKYNDPSYSIDFGIGPDGVPKIFEINDQIGFPRWEMKNRDNFLKELVYNFERKLNEKNRQIF</sequence>
<dbReference type="PANTHER" id="PTHR21621">
    <property type="entry name" value="RIBOSOMAL PROTEIN S6 MODIFICATION PROTEIN"/>
    <property type="match status" value="1"/>
</dbReference>
<dbReference type="PROSITE" id="PS50975">
    <property type="entry name" value="ATP_GRASP"/>
    <property type="match status" value="1"/>
</dbReference>